<dbReference type="InterPro" id="IPR003657">
    <property type="entry name" value="WRKY_dom"/>
</dbReference>
<dbReference type="GO" id="GO:0005634">
    <property type="term" value="C:nucleus"/>
    <property type="evidence" value="ECO:0007669"/>
    <property type="project" value="UniProtKB-SubCell"/>
</dbReference>
<organism evidence="9 10">
    <name type="scientific">Rubroshorea leprosula</name>
    <dbReference type="NCBI Taxonomy" id="152421"/>
    <lineage>
        <taxon>Eukaryota</taxon>
        <taxon>Viridiplantae</taxon>
        <taxon>Streptophyta</taxon>
        <taxon>Embryophyta</taxon>
        <taxon>Tracheophyta</taxon>
        <taxon>Spermatophyta</taxon>
        <taxon>Magnoliopsida</taxon>
        <taxon>eudicotyledons</taxon>
        <taxon>Gunneridae</taxon>
        <taxon>Pentapetalae</taxon>
        <taxon>rosids</taxon>
        <taxon>malvids</taxon>
        <taxon>Malvales</taxon>
        <taxon>Dipterocarpaceae</taxon>
        <taxon>Rubroshorea</taxon>
    </lineage>
</organism>
<gene>
    <name evidence="9" type="ORF">SLEP1_g3339</name>
</gene>
<feature type="compositionally biased region" description="Basic and acidic residues" evidence="7">
    <location>
        <begin position="85"/>
        <end position="101"/>
    </location>
</feature>
<keyword evidence="10" id="KW-1185">Reference proteome</keyword>
<reference evidence="9 10" key="1">
    <citation type="journal article" date="2021" name="Commun. Biol.">
        <title>The genome of Shorea leprosula (Dipterocarpaceae) highlights the ecological relevance of drought in aseasonal tropical rainforests.</title>
        <authorList>
            <person name="Ng K.K.S."/>
            <person name="Kobayashi M.J."/>
            <person name="Fawcett J.A."/>
            <person name="Hatakeyama M."/>
            <person name="Paape T."/>
            <person name="Ng C.H."/>
            <person name="Ang C.C."/>
            <person name="Tnah L.H."/>
            <person name="Lee C.T."/>
            <person name="Nishiyama T."/>
            <person name="Sese J."/>
            <person name="O'Brien M.J."/>
            <person name="Copetti D."/>
            <person name="Mohd Noor M.I."/>
            <person name="Ong R.C."/>
            <person name="Putra M."/>
            <person name="Sireger I.Z."/>
            <person name="Indrioko S."/>
            <person name="Kosugi Y."/>
            <person name="Izuno A."/>
            <person name="Isagi Y."/>
            <person name="Lee S.L."/>
            <person name="Shimizu K.K."/>
        </authorList>
    </citation>
    <scope>NUCLEOTIDE SEQUENCE [LARGE SCALE GENOMIC DNA]</scope>
    <source>
        <strain evidence="9">214</strain>
    </source>
</reference>
<dbReference type="PANTHER" id="PTHR32096:SF115">
    <property type="entry name" value="WRKY TRANSCRIPTION FACTOR 30-RELATED"/>
    <property type="match status" value="1"/>
</dbReference>
<dbReference type="GO" id="GO:0042542">
    <property type="term" value="P:response to hydrogen peroxide"/>
    <property type="evidence" value="ECO:0007669"/>
    <property type="project" value="UniProtKB-ARBA"/>
</dbReference>
<dbReference type="FunFam" id="2.20.25.80:FF:000009">
    <property type="entry name" value="WRKY transcription factor 53"/>
    <property type="match status" value="1"/>
</dbReference>
<evidence type="ECO:0000256" key="6">
    <source>
        <dbReference type="ARBA" id="ARBA00060850"/>
    </source>
</evidence>
<sequence length="356" mass="39320">MEKMGDLEPKNLLNELIQGRELAKQLQFHLNAPTSSKESRELLLQRILVSYEKALSILMNCGTSAAAEVQPTGPIRMVESPPSPRSEDSDRDVKDSEAKDTPKKRKTLPRWTQLVPVTSGTGLESPLDDGFSWRKYGQKDILGARYPRGYYRCSHRNVQGCLATKQVQRSDEDPTIFEITYRGRHTCTQAPSSSQIPPTSSPRKQDQDTHLVNPQQLNQQQSQNDLLLNFQKELRVVTENLDIPQSHPYSSFPFPSTSNIEAENALISSSVMGHFSPSFTSPGASGTGTNYFQIGDEGMTGVQGSLNFQSSNSEITDLISATTSTTNSPTVGLGFPYGNVEFGDPNFSFNNSGFFP</sequence>
<dbReference type="GO" id="GO:0003700">
    <property type="term" value="F:DNA-binding transcription factor activity"/>
    <property type="evidence" value="ECO:0007669"/>
    <property type="project" value="InterPro"/>
</dbReference>
<feature type="region of interest" description="Disordered" evidence="7">
    <location>
        <begin position="70"/>
        <end position="109"/>
    </location>
</feature>
<evidence type="ECO:0000256" key="5">
    <source>
        <dbReference type="ARBA" id="ARBA00023242"/>
    </source>
</evidence>
<proteinExistence type="inferred from homology"/>
<dbReference type="AlphaFoldDB" id="A0AAV5HK20"/>
<dbReference type="EMBL" id="BPVZ01000003">
    <property type="protein sequence ID" value="GKU89167.1"/>
    <property type="molecule type" value="Genomic_DNA"/>
</dbReference>
<dbReference type="SMART" id="SM00774">
    <property type="entry name" value="WRKY"/>
    <property type="match status" value="1"/>
</dbReference>
<evidence type="ECO:0000256" key="3">
    <source>
        <dbReference type="ARBA" id="ARBA00023125"/>
    </source>
</evidence>
<dbReference type="InterPro" id="IPR044810">
    <property type="entry name" value="WRKY_plant"/>
</dbReference>
<keyword evidence="2" id="KW-0805">Transcription regulation</keyword>
<name>A0AAV5HK20_9ROSI</name>
<dbReference type="GO" id="GO:0000976">
    <property type="term" value="F:transcription cis-regulatory region binding"/>
    <property type="evidence" value="ECO:0007669"/>
    <property type="project" value="TreeGrafter"/>
</dbReference>
<comment type="subcellular location">
    <subcellularLocation>
        <location evidence="1">Nucleus</location>
    </subcellularLocation>
</comment>
<evidence type="ECO:0000256" key="4">
    <source>
        <dbReference type="ARBA" id="ARBA00023163"/>
    </source>
</evidence>
<dbReference type="GO" id="GO:0010150">
    <property type="term" value="P:leaf senescence"/>
    <property type="evidence" value="ECO:0007669"/>
    <property type="project" value="UniProtKB-ARBA"/>
</dbReference>
<keyword evidence="3" id="KW-0238">DNA-binding</keyword>
<comment type="similarity">
    <text evidence="6">Belongs to the WRKY group III family.</text>
</comment>
<feature type="compositionally biased region" description="Low complexity" evidence="7">
    <location>
        <begin position="191"/>
        <end position="202"/>
    </location>
</feature>
<dbReference type="Gene3D" id="2.20.25.80">
    <property type="entry name" value="WRKY domain"/>
    <property type="match status" value="1"/>
</dbReference>
<dbReference type="GO" id="GO:0009751">
    <property type="term" value="P:response to salicylic acid"/>
    <property type="evidence" value="ECO:0007669"/>
    <property type="project" value="UniProtKB-ARBA"/>
</dbReference>
<evidence type="ECO:0000259" key="8">
    <source>
        <dbReference type="PROSITE" id="PS50811"/>
    </source>
</evidence>
<dbReference type="SUPFAM" id="SSF118290">
    <property type="entry name" value="WRKY DNA-binding domain"/>
    <property type="match status" value="1"/>
</dbReference>
<protein>
    <recommendedName>
        <fullName evidence="8">WRKY domain-containing protein</fullName>
    </recommendedName>
</protein>
<evidence type="ECO:0000313" key="10">
    <source>
        <dbReference type="Proteomes" id="UP001054252"/>
    </source>
</evidence>
<accession>A0AAV5HK20</accession>
<comment type="caution">
    <text evidence="9">The sequence shown here is derived from an EMBL/GenBank/DDBJ whole genome shotgun (WGS) entry which is preliminary data.</text>
</comment>
<dbReference type="InterPro" id="IPR036576">
    <property type="entry name" value="WRKY_dom_sf"/>
</dbReference>
<evidence type="ECO:0000256" key="1">
    <source>
        <dbReference type="ARBA" id="ARBA00004123"/>
    </source>
</evidence>
<keyword evidence="5" id="KW-0539">Nucleus</keyword>
<dbReference type="Proteomes" id="UP001054252">
    <property type="component" value="Unassembled WGS sequence"/>
</dbReference>
<evidence type="ECO:0000313" key="9">
    <source>
        <dbReference type="EMBL" id="GKU89167.1"/>
    </source>
</evidence>
<keyword evidence="4" id="KW-0804">Transcription</keyword>
<evidence type="ECO:0000256" key="7">
    <source>
        <dbReference type="SAM" id="MobiDB-lite"/>
    </source>
</evidence>
<feature type="domain" description="WRKY" evidence="8">
    <location>
        <begin position="122"/>
        <end position="185"/>
    </location>
</feature>
<dbReference type="GO" id="GO:0010193">
    <property type="term" value="P:response to ozone"/>
    <property type="evidence" value="ECO:0007669"/>
    <property type="project" value="UniProtKB-ARBA"/>
</dbReference>
<dbReference type="Pfam" id="PF03106">
    <property type="entry name" value="WRKY"/>
    <property type="match status" value="1"/>
</dbReference>
<dbReference type="PANTHER" id="PTHR32096">
    <property type="entry name" value="WRKY TRANSCRIPTION FACTOR 30-RELATED-RELATED"/>
    <property type="match status" value="1"/>
</dbReference>
<evidence type="ECO:0000256" key="2">
    <source>
        <dbReference type="ARBA" id="ARBA00023015"/>
    </source>
</evidence>
<dbReference type="PROSITE" id="PS50811">
    <property type="entry name" value="WRKY"/>
    <property type="match status" value="1"/>
</dbReference>
<feature type="region of interest" description="Disordered" evidence="7">
    <location>
        <begin position="182"/>
        <end position="210"/>
    </location>
</feature>